<dbReference type="GO" id="GO:0007188">
    <property type="term" value="P:adenylate cyclase-modulating G protein-coupled receptor signaling pathway"/>
    <property type="evidence" value="ECO:0007669"/>
    <property type="project" value="TreeGrafter"/>
</dbReference>
<dbReference type="GO" id="GO:0005737">
    <property type="term" value="C:cytoplasm"/>
    <property type="evidence" value="ECO:0007669"/>
    <property type="project" value="TreeGrafter"/>
</dbReference>
<evidence type="ECO:0000256" key="3">
    <source>
        <dbReference type="ARBA" id="ARBA00023134"/>
    </source>
</evidence>
<feature type="binding site" evidence="6">
    <location>
        <position position="173"/>
    </location>
    <ligand>
        <name>Mg(2+)</name>
        <dbReference type="ChEBI" id="CHEBI:18420"/>
    </ligand>
</feature>
<accession>A0A6B2L842</accession>
<dbReference type="SUPFAM" id="SSF47895">
    <property type="entry name" value="Transducin (alpha subunit), insertion domain"/>
    <property type="match status" value="1"/>
</dbReference>
<keyword evidence="6" id="KW-0460">Magnesium</keyword>
<feature type="binding site" evidence="5">
    <location>
        <begin position="261"/>
        <end position="264"/>
    </location>
    <ligand>
        <name>GTP</name>
        <dbReference type="ChEBI" id="CHEBI:37565"/>
    </ligand>
</feature>
<feature type="binding site" evidence="5">
    <location>
        <begin position="192"/>
        <end position="196"/>
    </location>
    <ligand>
        <name>GTP</name>
        <dbReference type="ChEBI" id="CHEBI:37565"/>
    </ligand>
</feature>
<sequence length="354" mass="40309">MKPTQKFDEEVKKNKEINKLLNQTKKVRKFNILILGTGDAGKSTFLRQLRVNCGGGMPAVERQRFINVLRDNCLTAIQKVLIAAKDFNIPISEEHEANINAIISSNELSSILLACVGTAWFSDLISETLKKHNLLQIPGGISGIKYFVENAERFSNPHFEPTDDDIARAKLRTTGINEVTIRVEEEEINLIDVGGQRSERRKWLHCFTIVNAVIFIVALNEYDMVLEEDGITNRLLESLKLFQLLTGTTCLSEKAWILFLNKSDLFETEIKHVPIANFFPEYTEFEKQCSSSNTQTQSQCDIGIEFIKSLFVSQVKTGKVYAYTTCAVDRYQCERIFQVVRREVLEHSFELVGL</sequence>
<name>A0A6B2L842_9EUKA</name>
<protein>
    <submittedName>
        <fullName evidence="7">Uncharacterized protein</fullName>
    </submittedName>
</protein>
<dbReference type="Gene3D" id="1.10.400.10">
    <property type="entry name" value="GI Alpha 1, domain 2-like"/>
    <property type="match status" value="1"/>
</dbReference>
<dbReference type="PANTHER" id="PTHR10218:SF302">
    <property type="entry name" value="GUANINE NUCLEOTIDE-BINDING PROTEIN ALPHA-5 SUBUNIT"/>
    <property type="match status" value="1"/>
</dbReference>
<dbReference type="GO" id="GO:0005525">
    <property type="term" value="F:GTP binding"/>
    <property type="evidence" value="ECO:0007669"/>
    <property type="project" value="UniProtKB-KW"/>
</dbReference>
<evidence type="ECO:0000256" key="6">
    <source>
        <dbReference type="PIRSR" id="PIRSR601019-2"/>
    </source>
</evidence>
<dbReference type="EMBL" id="GIBP01004234">
    <property type="protein sequence ID" value="NDV33203.1"/>
    <property type="molecule type" value="Transcribed_RNA"/>
</dbReference>
<organism evidence="7">
    <name type="scientific">Arcella intermedia</name>
    <dbReference type="NCBI Taxonomy" id="1963864"/>
    <lineage>
        <taxon>Eukaryota</taxon>
        <taxon>Amoebozoa</taxon>
        <taxon>Tubulinea</taxon>
        <taxon>Elardia</taxon>
        <taxon>Arcellinida</taxon>
        <taxon>Sphaerothecina</taxon>
        <taxon>Arcellidae</taxon>
        <taxon>Arcella</taxon>
    </lineage>
</organism>
<feature type="binding site" evidence="5">
    <location>
        <position position="327"/>
    </location>
    <ligand>
        <name>GTP</name>
        <dbReference type="ChEBI" id="CHEBI:37565"/>
    </ligand>
</feature>
<dbReference type="AlphaFoldDB" id="A0A6B2L842"/>
<dbReference type="GO" id="GO:0005834">
    <property type="term" value="C:heterotrimeric G-protein complex"/>
    <property type="evidence" value="ECO:0007669"/>
    <property type="project" value="TreeGrafter"/>
</dbReference>
<evidence type="ECO:0000256" key="4">
    <source>
        <dbReference type="ARBA" id="ARBA00023224"/>
    </source>
</evidence>
<dbReference type="PRINTS" id="PR00318">
    <property type="entry name" value="GPROTEINA"/>
</dbReference>
<keyword evidence="1 6" id="KW-0479">Metal-binding</keyword>
<proteinExistence type="predicted"/>
<dbReference type="Pfam" id="PF00503">
    <property type="entry name" value="G-alpha"/>
    <property type="match status" value="1"/>
</dbReference>
<dbReference type="SMART" id="SM00275">
    <property type="entry name" value="G_alpha"/>
    <property type="match status" value="1"/>
</dbReference>
<dbReference type="GO" id="GO:0031683">
    <property type="term" value="F:G-protein beta/gamma-subunit complex binding"/>
    <property type="evidence" value="ECO:0007669"/>
    <property type="project" value="InterPro"/>
</dbReference>
<dbReference type="Gene3D" id="3.40.50.300">
    <property type="entry name" value="P-loop containing nucleotide triphosphate hydrolases"/>
    <property type="match status" value="1"/>
</dbReference>
<reference evidence="7" key="1">
    <citation type="journal article" date="2020" name="J. Eukaryot. Microbiol.">
        <title>De novo Sequencing, Assembly and Annotation of the Transcriptome for the Free-Living Testate Amoeba Arcella intermedia.</title>
        <authorList>
            <person name="Ribeiro G.M."/>
            <person name="Porfirio-Sousa A.L."/>
            <person name="Maurer-Alcala X.X."/>
            <person name="Katz L.A."/>
            <person name="Lahr D.J.G."/>
        </authorList>
    </citation>
    <scope>NUCLEOTIDE SEQUENCE</scope>
</reference>
<dbReference type="PANTHER" id="PTHR10218">
    <property type="entry name" value="GTP-BINDING PROTEIN ALPHA SUBUNIT"/>
    <property type="match status" value="1"/>
</dbReference>
<dbReference type="GO" id="GO:0003924">
    <property type="term" value="F:GTPase activity"/>
    <property type="evidence" value="ECO:0007669"/>
    <property type="project" value="InterPro"/>
</dbReference>
<dbReference type="InterPro" id="IPR027417">
    <property type="entry name" value="P-loop_NTPase"/>
</dbReference>
<dbReference type="InterPro" id="IPR011025">
    <property type="entry name" value="GproteinA_insert"/>
</dbReference>
<evidence type="ECO:0000256" key="1">
    <source>
        <dbReference type="ARBA" id="ARBA00022723"/>
    </source>
</evidence>
<evidence type="ECO:0000313" key="7">
    <source>
        <dbReference type="EMBL" id="NDV33203.1"/>
    </source>
</evidence>
<keyword evidence="3 5" id="KW-0342">GTP-binding</keyword>
<evidence type="ECO:0000256" key="5">
    <source>
        <dbReference type="PIRSR" id="PIRSR601019-1"/>
    </source>
</evidence>
<dbReference type="PROSITE" id="PS51882">
    <property type="entry name" value="G_ALPHA"/>
    <property type="match status" value="1"/>
</dbReference>
<dbReference type="GO" id="GO:0046872">
    <property type="term" value="F:metal ion binding"/>
    <property type="evidence" value="ECO:0007669"/>
    <property type="project" value="UniProtKB-KW"/>
</dbReference>
<dbReference type="InterPro" id="IPR001019">
    <property type="entry name" value="Gprotein_alpha_su"/>
</dbReference>
<dbReference type="FunFam" id="3.40.50.300:FF:000720">
    <property type="entry name" value="Guanine nucleotide-binding protein G(k) subunit alpha"/>
    <property type="match status" value="1"/>
</dbReference>
<evidence type="ECO:0000256" key="2">
    <source>
        <dbReference type="ARBA" id="ARBA00022741"/>
    </source>
</evidence>
<feature type="binding site" evidence="6">
    <location>
        <position position="43"/>
    </location>
    <ligand>
        <name>Mg(2+)</name>
        <dbReference type="ChEBI" id="CHEBI:18420"/>
    </ligand>
</feature>
<dbReference type="GO" id="GO:0001664">
    <property type="term" value="F:G protein-coupled receptor binding"/>
    <property type="evidence" value="ECO:0007669"/>
    <property type="project" value="TreeGrafter"/>
</dbReference>
<keyword evidence="2 5" id="KW-0547">Nucleotide-binding</keyword>
<dbReference type="SUPFAM" id="SSF52540">
    <property type="entry name" value="P-loop containing nucleoside triphosphate hydrolases"/>
    <property type="match status" value="1"/>
</dbReference>
<dbReference type="CDD" id="cd00066">
    <property type="entry name" value="G-alpha"/>
    <property type="match status" value="1"/>
</dbReference>
<keyword evidence="4" id="KW-0807">Transducer</keyword>